<proteinExistence type="inferred from homology"/>
<evidence type="ECO:0000256" key="1">
    <source>
        <dbReference type="ARBA" id="ARBA00006432"/>
    </source>
</evidence>
<organism evidence="5 6">
    <name type="scientific">Micromonospora inositola</name>
    <dbReference type="NCBI Taxonomy" id="47865"/>
    <lineage>
        <taxon>Bacteria</taxon>
        <taxon>Bacillati</taxon>
        <taxon>Actinomycetota</taxon>
        <taxon>Actinomycetes</taxon>
        <taxon>Micromonosporales</taxon>
        <taxon>Micromonosporaceae</taxon>
        <taxon>Micromonospora</taxon>
    </lineage>
</organism>
<evidence type="ECO:0000259" key="4">
    <source>
        <dbReference type="Pfam" id="PF13193"/>
    </source>
</evidence>
<evidence type="ECO:0000313" key="5">
    <source>
        <dbReference type="EMBL" id="SCG72003.1"/>
    </source>
</evidence>
<dbReference type="InterPro" id="IPR025110">
    <property type="entry name" value="AMP-bd_C"/>
</dbReference>
<feature type="domain" description="AMP-binding enzyme C-terminal" evidence="4">
    <location>
        <begin position="440"/>
        <end position="515"/>
    </location>
</feature>
<dbReference type="InterPro" id="IPR000873">
    <property type="entry name" value="AMP-dep_synth/lig_dom"/>
</dbReference>
<dbReference type="Gene3D" id="3.40.50.12780">
    <property type="entry name" value="N-terminal domain of ligase-like"/>
    <property type="match status" value="1"/>
</dbReference>
<dbReference type="RefSeq" id="WP_089014451.1">
    <property type="nucleotide sequence ID" value="NZ_LT607754.1"/>
</dbReference>
<name>A0A1C5JNE7_9ACTN</name>
<keyword evidence="6" id="KW-1185">Reference proteome</keyword>
<dbReference type="InterPro" id="IPR020845">
    <property type="entry name" value="AMP-binding_CS"/>
</dbReference>
<gene>
    <name evidence="5" type="ORF">GA0070613_5007</name>
</gene>
<evidence type="ECO:0000313" key="6">
    <source>
        <dbReference type="Proteomes" id="UP000198221"/>
    </source>
</evidence>
<dbReference type="SUPFAM" id="SSF56801">
    <property type="entry name" value="Acetyl-CoA synthetase-like"/>
    <property type="match status" value="1"/>
</dbReference>
<dbReference type="AlphaFoldDB" id="A0A1C5JNE7"/>
<dbReference type="Pfam" id="PF00501">
    <property type="entry name" value="AMP-binding"/>
    <property type="match status" value="1"/>
</dbReference>
<dbReference type="GO" id="GO:0031956">
    <property type="term" value="F:medium-chain fatty acid-CoA ligase activity"/>
    <property type="evidence" value="ECO:0007669"/>
    <property type="project" value="TreeGrafter"/>
</dbReference>
<dbReference type="EMBL" id="LT607754">
    <property type="protein sequence ID" value="SCG72003.1"/>
    <property type="molecule type" value="Genomic_DNA"/>
</dbReference>
<sequence length="538" mass="58205">MSLDAFAMNLIQRVNVADILRRSARQHRHKPALVSGQESVTYAQLDADVDRVARALQARGVGRGDHVALMFRNSVDFFRVYFANARIGAVSVPLNPSLTLAEYTHILTKTRPRLLLAHGGLAEVAGRITGAHPGLPVVLVPGGGGEDAEALQAESWAGFLDAGAADDGVAGSVDAFVEDRDPVQVIFTSGTTSAAKGAVASHLAAVFAATSVVAHQRLTEHDVCLAIFPNHHVAGLNNSVVPYLMVGATTVLRDGWNAAAVAEAIERHSVTMMISTGPMLLELVDRHGGQFDWSTLRLVILGMASVPADRAAVVRKLCPDVELLLASGQTEFTGYEEAMRREDQATKADSWGNPTLFTDVGIMDDSGRLLPPREVGEIVYRGPQSMNAYLDEPEQTAASFEHGWFHSGDLGYLDEENTVYFVDRKKDMIKTGGENVASVEVAQAILKLDAVAECTVVGLPHERWTEAVTAFVKLREGPTLEEGDVIAHCRSELAPFKVPKRVLFVEEFPRTATHKIRNVELRKAYADLYLAANGQQST</sequence>
<keyword evidence="2 5" id="KW-0436">Ligase</keyword>
<reference evidence="6" key="1">
    <citation type="submission" date="2016-06" db="EMBL/GenBank/DDBJ databases">
        <authorList>
            <person name="Varghese N."/>
            <person name="Submissions Spin"/>
        </authorList>
    </citation>
    <scope>NUCLEOTIDE SEQUENCE [LARGE SCALE GENOMIC DNA]</scope>
    <source>
        <strain evidence="6">DSM 43819</strain>
    </source>
</reference>
<dbReference type="PANTHER" id="PTHR43201:SF32">
    <property type="entry name" value="2-SUCCINYLBENZOATE--COA LIGASE, CHLOROPLASTIC_PEROXISOMAL"/>
    <property type="match status" value="1"/>
</dbReference>
<dbReference type="InterPro" id="IPR045851">
    <property type="entry name" value="AMP-bd_C_sf"/>
</dbReference>
<dbReference type="FunFam" id="3.30.300.30:FF:000008">
    <property type="entry name" value="2,3-dihydroxybenzoate-AMP ligase"/>
    <property type="match status" value="1"/>
</dbReference>
<dbReference type="Pfam" id="PF13193">
    <property type="entry name" value="AMP-binding_C"/>
    <property type="match status" value="1"/>
</dbReference>
<evidence type="ECO:0000256" key="2">
    <source>
        <dbReference type="ARBA" id="ARBA00022598"/>
    </source>
</evidence>
<dbReference type="InterPro" id="IPR042099">
    <property type="entry name" value="ANL_N_sf"/>
</dbReference>
<dbReference type="PANTHER" id="PTHR43201">
    <property type="entry name" value="ACYL-COA SYNTHETASE"/>
    <property type="match status" value="1"/>
</dbReference>
<dbReference type="Gene3D" id="3.30.300.30">
    <property type="match status" value="1"/>
</dbReference>
<feature type="domain" description="AMP-dependent synthetase/ligase" evidence="3">
    <location>
        <begin position="20"/>
        <end position="390"/>
    </location>
</feature>
<protein>
    <submittedName>
        <fullName evidence="5">Acyl-CoA synthetase (AMP-forming)/AMP-acid ligase II</fullName>
    </submittedName>
</protein>
<dbReference type="GO" id="GO:0006631">
    <property type="term" value="P:fatty acid metabolic process"/>
    <property type="evidence" value="ECO:0007669"/>
    <property type="project" value="TreeGrafter"/>
</dbReference>
<dbReference type="PROSITE" id="PS00455">
    <property type="entry name" value="AMP_BINDING"/>
    <property type="match status" value="1"/>
</dbReference>
<accession>A0A1C5JNE7</accession>
<dbReference type="OrthoDB" id="9803968at2"/>
<evidence type="ECO:0000259" key="3">
    <source>
        <dbReference type="Pfam" id="PF00501"/>
    </source>
</evidence>
<dbReference type="Proteomes" id="UP000198221">
    <property type="component" value="Chromosome I"/>
</dbReference>
<comment type="similarity">
    <text evidence="1">Belongs to the ATP-dependent AMP-binding enzyme family.</text>
</comment>